<dbReference type="Pfam" id="PF02466">
    <property type="entry name" value="Tim17"/>
    <property type="match status" value="1"/>
</dbReference>
<comment type="caution">
    <text evidence="5">The sequence shown here is derived from an EMBL/GenBank/DDBJ whole genome shotgun (WGS) entry which is preliminary data.</text>
</comment>
<keyword evidence="2" id="KW-0812">Transmembrane</keyword>
<keyword evidence="4" id="KW-0472">Membrane</keyword>
<dbReference type="EMBL" id="LSSM01000537">
    <property type="protein sequence ID" value="OMJ28594.1"/>
    <property type="molecule type" value="Genomic_DNA"/>
</dbReference>
<dbReference type="GO" id="GO:0005744">
    <property type="term" value="C:TIM23 mitochondrial import inner membrane translocase complex"/>
    <property type="evidence" value="ECO:0007669"/>
    <property type="project" value="TreeGrafter"/>
</dbReference>
<evidence type="ECO:0000256" key="2">
    <source>
        <dbReference type="ARBA" id="ARBA00022692"/>
    </source>
</evidence>
<dbReference type="GO" id="GO:0030150">
    <property type="term" value="P:protein import into mitochondrial matrix"/>
    <property type="evidence" value="ECO:0007669"/>
    <property type="project" value="TreeGrafter"/>
</dbReference>
<evidence type="ECO:0000313" key="6">
    <source>
        <dbReference type="Proteomes" id="UP000187429"/>
    </source>
</evidence>
<dbReference type="PANTHER" id="PTHR15371:SF0">
    <property type="entry name" value="SD19278P"/>
    <property type="match status" value="1"/>
</dbReference>
<protein>
    <submittedName>
        <fullName evidence="5">Mitochondrial import inner membrane translocase subunit tim23</fullName>
    </submittedName>
</protein>
<proteinExistence type="predicted"/>
<dbReference type="OrthoDB" id="159299at2759"/>
<organism evidence="5 6">
    <name type="scientific">Smittium culicis</name>
    <dbReference type="NCBI Taxonomy" id="133412"/>
    <lineage>
        <taxon>Eukaryota</taxon>
        <taxon>Fungi</taxon>
        <taxon>Fungi incertae sedis</taxon>
        <taxon>Zoopagomycota</taxon>
        <taxon>Kickxellomycotina</taxon>
        <taxon>Harpellomycetes</taxon>
        <taxon>Harpellales</taxon>
        <taxon>Legeriomycetaceae</taxon>
        <taxon>Smittium</taxon>
    </lineage>
</organism>
<comment type="subcellular location">
    <subcellularLocation>
        <location evidence="1">Membrane</location>
        <topology evidence="1">Multi-pass membrane protein</topology>
    </subcellularLocation>
</comment>
<gene>
    <name evidence="5" type="ORF">AYI69_g1929</name>
</gene>
<dbReference type="GO" id="GO:0008320">
    <property type="term" value="F:protein transmembrane transporter activity"/>
    <property type="evidence" value="ECO:0007669"/>
    <property type="project" value="TreeGrafter"/>
</dbReference>
<dbReference type="PANTHER" id="PTHR15371">
    <property type="entry name" value="TIM23"/>
    <property type="match status" value="1"/>
</dbReference>
<name>A0A1R1YNY2_9FUNG</name>
<dbReference type="InterPro" id="IPR045238">
    <property type="entry name" value="Tim23-like"/>
</dbReference>
<evidence type="ECO:0000256" key="3">
    <source>
        <dbReference type="ARBA" id="ARBA00022989"/>
    </source>
</evidence>
<evidence type="ECO:0000256" key="1">
    <source>
        <dbReference type="ARBA" id="ARBA00004141"/>
    </source>
</evidence>
<reference evidence="6" key="1">
    <citation type="submission" date="2017-01" db="EMBL/GenBank/DDBJ databases">
        <authorList>
            <person name="Wang Y."/>
            <person name="White M."/>
            <person name="Kvist S."/>
            <person name="Moncalvo J.-M."/>
        </authorList>
    </citation>
    <scope>NUCLEOTIDE SEQUENCE [LARGE SCALE GENOMIC DNA]</scope>
    <source>
        <strain evidence="6">ID-206-W2</strain>
    </source>
</reference>
<keyword evidence="6" id="KW-1185">Reference proteome</keyword>
<keyword evidence="3" id="KW-1133">Transmembrane helix</keyword>
<evidence type="ECO:0000256" key="4">
    <source>
        <dbReference type="ARBA" id="ARBA00023136"/>
    </source>
</evidence>
<evidence type="ECO:0000313" key="5">
    <source>
        <dbReference type="EMBL" id="OMJ28594.1"/>
    </source>
</evidence>
<dbReference type="AlphaFoldDB" id="A0A1R1YNY2"/>
<dbReference type="Proteomes" id="UP000187429">
    <property type="component" value="Unassembled WGS sequence"/>
</dbReference>
<sequence length="243" mass="25891">MSMFSPYSRAANQQTQQQQTDFISDNRAELDNQAASGLSYAGSSAASSVTSSLSNGVSDFLDQIDLDSGSSALNGKFTPLQSGIEYLSLDGNEVTSKGALPSRGWSDDLCYGAGTMYLSGLAIGGTWGFFTGAKLPAKNFKIKLNGILNNMTRRGPFLGNSLGVLGLYYNSLYSIIGNVRSSKDFFTSVYAAGLTGLIFRSTKGVKSALVASVAFSSLMAAYQFATNRENVPDFDWKKIKQAA</sequence>
<accession>A0A1R1YNY2</accession>